<dbReference type="EMBL" id="BMDI01000001">
    <property type="protein sequence ID" value="GGI16847.1"/>
    <property type="molecule type" value="Genomic_DNA"/>
</dbReference>
<dbReference type="PANTHER" id="PTHR42954:SF2">
    <property type="entry name" value="FE(2+) TRANSPORT PROTEIN A"/>
    <property type="match status" value="1"/>
</dbReference>
<dbReference type="SMART" id="SM00899">
    <property type="entry name" value="FeoA"/>
    <property type="match status" value="1"/>
</dbReference>
<dbReference type="InterPro" id="IPR038157">
    <property type="entry name" value="FeoA_core_dom"/>
</dbReference>
<dbReference type="Gene3D" id="2.30.30.90">
    <property type="match status" value="1"/>
</dbReference>
<keyword evidence="4" id="KW-1185">Reference proteome</keyword>
<reference evidence="4" key="1">
    <citation type="journal article" date="2019" name="Int. J. Syst. Evol. Microbiol.">
        <title>The Global Catalogue of Microorganisms (GCM) 10K type strain sequencing project: providing services to taxonomists for standard genome sequencing and annotation.</title>
        <authorList>
            <consortium name="The Broad Institute Genomics Platform"/>
            <consortium name="The Broad Institute Genome Sequencing Center for Infectious Disease"/>
            <person name="Wu L."/>
            <person name="Ma J."/>
        </authorList>
    </citation>
    <scope>NUCLEOTIDE SEQUENCE [LARGE SCALE GENOMIC DNA]</scope>
    <source>
        <strain evidence="4">CCM 2767</strain>
    </source>
</reference>
<dbReference type="InterPro" id="IPR007167">
    <property type="entry name" value="Fe-transptr_FeoA-like"/>
</dbReference>
<accession>A0A8J3AU16</accession>
<evidence type="ECO:0000256" key="1">
    <source>
        <dbReference type="ARBA" id="ARBA00023004"/>
    </source>
</evidence>
<dbReference type="SUPFAM" id="SSF50037">
    <property type="entry name" value="C-terminal domain of transcriptional repressors"/>
    <property type="match status" value="1"/>
</dbReference>
<evidence type="ECO:0000259" key="2">
    <source>
        <dbReference type="SMART" id="SM00899"/>
    </source>
</evidence>
<sequence length="119" mass="13024">MLSQCGAHTFYLLVAYVQRATNSKCAYNGDVNSFYLYLNIVNLSELSPFTPAIVDAVSGLDSNDPIAKRLRELGFVEGEPVSIVARGPFGADPVLVQIGYTRFALRRTEAQRVSIHLAS</sequence>
<name>A0A8J3AU16_9BURK</name>
<dbReference type="InterPro" id="IPR052713">
    <property type="entry name" value="FeoA"/>
</dbReference>
<proteinExistence type="predicted"/>
<comment type="caution">
    <text evidence="3">The sequence shown here is derived from an EMBL/GenBank/DDBJ whole genome shotgun (WGS) entry which is preliminary data.</text>
</comment>
<dbReference type="InterPro" id="IPR008988">
    <property type="entry name" value="Transcriptional_repressor_C"/>
</dbReference>
<keyword evidence="1" id="KW-0408">Iron</keyword>
<gene>
    <name evidence="3" type="ORF">GCM10008066_06010</name>
</gene>
<dbReference type="GO" id="GO:0046914">
    <property type="term" value="F:transition metal ion binding"/>
    <property type="evidence" value="ECO:0007669"/>
    <property type="project" value="InterPro"/>
</dbReference>
<evidence type="ECO:0000313" key="4">
    <source>
        <dbReference type="Proteomes" id="UP000642180"/>
    </source>
</evidence>
<evidence type="ECO:0000313" key="3">
    <source>
        <dbReference type="EMBL" id="GGI16847.1"/>
    </source>
</evidence>
<dbReference type="Pfam" id="PF04023">
    <property type="entry name" value="FeoA"/>
    <property type="match status" value="1"/>
</dbReference>
<dbReference type="PANTHER" id="PTHR42954">
    <property type="entry name" value="FE(2+) TRANSPORT PROTEIN A"/>
    <property type="match status" value="1"/>
</dbReference>
<protein>
    <recommendedName>
        <fullName evidence="2">Ferrous iron transporter FeoA-like domain-containing protein</fullName>
    </recommendedName>
</protein>
<organism evidence="3 4">
    <name type="scientific">Oxalicibacterium faecigallinarum</name>
    <dbReference type="NCBI Taxonomy" id="573741"/>
    <lineage>
        <taxon>Bacteria</taxon>
        <taxon>Pseudomonadati</taxon>
        <taxon>Pseudomonadota</taxon>
        <taxon>Betaproteobacteria</taxon>
        <taxon>Burkholderiales</taxon>
        <taxon>Oxalobacteraceae</taxon>
        <taxon>Oxalicibacterium</taxon>
    </lineage>
</organism>
<dbReference type="AlphaFoldDB" id="A0A8J3AU16"/>
<dbReference type="Proteomes" id="UP000642180">
    <property type="component" value="Unassembled WGS sequence"/>
</dbReference>
<feature type="domain" description="Ferrous iron transporter FeoA-like" evidence="2">
    <location>
        <begin position="41"/>
        <end position="117"/>
    </location>
</feature>